<comment type="caution">
    <text evidence="3">The sequence shown here is derived from an EMBL/GenBank/DDBJ whole genome shotgun (WGS) entry which is preliminary data.</text>
</comment>
<name>A0A7W4YWD7_9HYPH</name>
<proteinExistence type="predicted"/>
<accession>A0A7W4YWD7</accession>
<dbReference type="Pfam" id="PF13628">
    <property type="entry name" value="DUF4142"/>
    <property type="match status" value="1"/>
</dbReference>
<evidence type="ECO:0000256" key="1">
    <source>
        <dbReference type="SAM" id="SignalP"/>
    </source>
</evidence>
<dbReference type="PANTHER" id="PTHR38593">
    <property type="entry name" value="BLR2558 PROTEIN"/>
    <property type="match status" value="1"/>
</dbReference>
<evidence type="ECO:0000313" key="4">
    <source>
        <dbReference type="Proteomes" id="UP000532010"/>
    </source>
</evidence>
<dbReference type="InterPro" id="IPR012347">
    <property type="entry name" value="Ferritin-like"/>
</dbReference>
<keyword evidence="4" id="KW-1185">Reference proteome</keyword>
<organism evidence="3 4">
    <name type="scientific">Microvirga lupini</name>
    <dbReference type="NCBI Taxonomy" id="420324"/>
    <lineage>
        <taxon>Bacteria</taxon>
        <taxon>Pseudomonadati</taxon>
        <taxon>Pseudomonadota</taxon>
        <taxon>Alphaproteobacteria</taxon>
        <taxon>Hyphomicrobiales</taxon>
        <taxon>Methylobacteriaceae</taxon>
        <taxon>Microvirga</taxon>
    </lineage>
</organism>
<sequence length="208" mass="22952">MDRRALLGGLAAALVIVPALAQTSGSSSTMQSGSSGSMPINRMGGQMSQTDLQHMQQTMQLGMVALESSRMAMNKVRNDDLKRFANFEVQEQTTLSEVLRSMMEPAATASTGSTASGSQSSSMSMPAMQMDAKAQDMMQKMQNQQAGAEFDKMYLEAQLQGHRDLLQVQERYLQSNPQNREHMNVAKMARGHIREHIAMLEGMQKTMR</sequence>
<protein>
    <submittedName>
        <fullName evidence="3">Putative membrane protein</fullName>
    </submittedName>
</protein>
<dbReference type="Gene3D" id="1.20.1260.10">
    <property type="match status" value="1"/>
</dbReference>
<dbReference type="AlphaFoldDB" id="A0A7W4YWD7"/>
<keyword evidence="1" id="KW-0732">Signal</keyword>
<feature type="domain" description="DUF4142" evidence="2">
    <location>
        <begin position="50"/>
        <end position="201"/>
    </location>
</feature>
<dbReference type="RefSeq" id="WP_183450526.1">
    <property type="nucleotide sequence ID" value="NZ_JACHWB010000003.1"/>
</dbReference>
<gene>
    <name evidence="3" type="ORF">FHR70_002467</name>
</gene>
<feature type="signal peptide" evidence="1">
    <location>
        <begin position="1"/>
        <end position="21"/>
    </location>
</feature>
<dbReference type="Proteomes" id="UP000532010">
    <property type="component" value="Unassembled WGS sequence"/>
</dbReference>
<evidence type="ECO:0000259" key="2">
    <source>
        <dbReference type="Pfam" id="PF13628"/>
    </source>
</evidence>
<dbReference type="PANTHER" id="PTHR38593:SF1">
    <property type="entry name" value="BLR2558 PROTEIN"/>
    <property type="match status" value="1"/>
</dbReference>
<dbReference type="EMBL" id="JACHWB010000003">
    <property type="protein sequence ID" value="MBB3019402.1"/>
    <property type="molecule type" value="Genomic_DNA"/>
</dbReference>
<evidence type="ECO:0000313" key="3">
    <source>
        <dbReference type="EMBL" id="MBB3019402.1"/>
    </source>
</evidence>
<dbReference type="InterPro" id="IPR025419">
    <property type="entry name" value="DUF4142"/>
</dbReference>
<reference evidence="3 4" key="1">
    <citation type="submission" date="2020-08" db="EMBL/GenBank/DDBJ databases">
        <title>The Agave Microbiome: Exploring the role of microbial communities in plant adaptations to desert environments.</title>
        <authorList>
            <person name="Partida-Martinez L.P."/>
        </authorList>
    </citation>
    <scope>NUCLEOTIDE SEQUENCE [LARGE SCALE GENOMIC DNA]</scope>
    <source>
        <strain evidence="3 4">AT3.9</strain>
    </source>
</reference>
<feature type="chain" id="PRO_5031433627" evidence="1">
    <location>
        <begin position="22"/>
        <end position="208"/>
    </location>
</feature>